<dbReference type="AlphaFoldDB" id="A0A0I9ZSN7"/>
<dbReference type="PANTHER" id="PTHR10272:SF0">
    <property type="entry name" value="PLATELET-ACTIVATING FACTOR ACETYLHYDROLASE"/>
    <property type="match status" value="1"/>
</dbReference>
<evidence type="ECO:0000313" key="5">
    <source>
        <dbReference type="Proteomes" id="UP000036334"/>
    </source>
</evidence>
<accession>A0A0I9ZSN7</accession>
<name>A0A0I9ZSN7_9MYCO</name>
<evidence type="ECO:0000256" key="1">
    <source>
        <dbReference type="ARBA" id="ARBA00022801"/>
    </source>
</evidence>
<gene>
    <name evidence="4" type="ORF">ABH38_03855</name>
</gene>
<keyword evidence="4" id="KW-0449">Lipoprotein</keyword>
<evidence type="ECO:0000256" key="2">
    <source>
        <dbReference type="ARBA" id="ARBA00022963"/>
    </source>
</evidence>
<dbReference type="PIRSF" id="PIRSF031982">
    <property type="entry name" value="UCP031982_abhydr"/>
    <property type="match status" value="1"/>
</dbReference>
<dbReference type="GO" id="GO:0003847">
    <property type="term" value="F:1-alkyl-2-acetylglycerophosphocholine esterase activity"/>
    <property type="evidence" value="ECO:0007669"/>
    <property type="project" value="TreeGrafter"/>
</dbReference>
<dbReference type="PANTHER" id="PTHR10272">
    <property type="entry name" value="PLATELET-ACTIVATING FACTOR ACETYLHYDROLASE"/>
    <property type="match status" value="1"/>
</dbReference>
<dbReference type="STRING" id="1202450.B586_05870"/>
<dbReference type="GO" id="GO:0016042">
    <property type="term" value="P:lipid catabolic process"/>
    <property type="evidence" value="ECO:0007669"/>
    <property type="project" value="UniProtKB-KW"/>
</dbReference>
<organism evidence="4 5">
    <name type="scientific">Mycobacterium haemophilum</name>
    <dbReference type="NCBI Taxonomy" id="29311"/>
    <lineage>
        <taxon>Bacteria</taxon>
        <taxon>Bacillati</taxon>
        <taxon>Actinomycetota</taxon>
        <taxon>Actinomycetes</taxon>
        <taxon>Mycobacteriales</taxon>
        <taxon>Mycobacteriaceae</taxon>
        <taxon>Mycobacterium</taxon>
    </lineage>
</organism>
<keyword evidence="3" id="KW-0443">Lipid metabolism</keyword>
<reference evidence="4 5" key="1">
    <citation type="submission" date="2015-05" db="EMBL/GenBank/DDBJ databases">
        <title>Genome sequence of Mycobacterium haemophilum.</title>
        <authorList>
            <person name="Greninger A.L."/>
            <person name="Cunningham G."/>
            <person name="Miller S."/>
        </authorList>
    </citation>
    <scope>NUCLEOTIDE SEQUENCE [LARGE SCALE GENOMIC DNA]</scope>
    <source>
        <strain evidence="5">UC1</strain>
    </source>
</reference>
<comment type="caution">
    <text evidence="4">The sequence shown here is derived from an EMBL/GenBank/DDBJ whole genome shotgun (WGS) entry which is preliminary data.</text>
</comment>
<evidence type="ECO:0000256" key="3">
    <source>
        <dbReference type="ARBA" id="ARBA00023098"/>
    </source>
</evidence>
<keyword evidence="1" id="KW-0378">Hydrolase</keyword>
<keyword evidence="5" id="KW-1185">Reference proteome</keyword>
<dbReference type="Pfam" id="PF03403">
    <property type="entry name" value="PAF-AH_p_II"/>
    <property type="match status" value="1"/>
</dbReference>
<protein>
    <submittedName>
        <fullName evidence="4">Lipoprotein signal peptide</fullName>
    </submittedName>
</protein>
<dbReference type="EMBL" id="LDPR01000002">
    <property type="protein sequence ID" value="KLO38711.1"/>
    <property type="molecule type" value="Genomic_DNA"/>
</dbReference>
<dbReference type="SUPFAM" id="SSF53474">
    <property type="entry name" value="alpha/beta-Hydrolases"/>
    <property type="match status" value="1"/>
</dbReference>
<keyword evidence="2" id="KW-0442">Lipid degradation</keyword>
<dbReference type="InterPro" id="IPR029058">
    <property type="entry name" value="AB_hydrolase_fold"/>
</dbReference>
<dbReference type="PATRIC" id="fig|29311.18.peg.3537"/>
<dbReference type="InterPro" id="IPR016986">
    <property type="entry name" value="UCP031982_abhydr"/>
</dbReference>
<sequence>MVAGFLPWGALTSCTENTRVAPTPMPTYRVGLRQVSFIDDSNPQVGARHLALNVFYPAQAPGPADKPFPMPFFTNLDFYRELPPVLDGHRHPLILFSHGRGSTGLQYAWFAQALASRGYVVAALNHYRANTYDSSIEYLTSKLWQRPKDLTLTANFIVGDSFWGRLVDPERIGVAGHSQGGFTSLWIGGARVNAEKFLSFQQGVKNNLAIPADIRDQLPLDAAPALDVADPRIKAVFAMAPGVLQDFGMDAAGLHQVRVPSYITVGAHDTQTPPKENAEFAAANISGAKLNVLPGDVDHEVFGNECNQRGRDEFPEACIDAPRVNRHAIHTEIAEAAAQFFATAFGS</sequence>
<proteinExistence type="predicted"/>
<evidence type="ECO:0000313" key="4">
    <source>
        <dbReference type="EMBL" id="KLO38711.1"/>
    </source>
</evidence>
<dbReference type="Proteomes" id="UP000036334">
    <property type="component" value="Unassembled WGS sequence"/>
</dbReference>
<dbReference type="Gene3D" id="3.40.50.1820">
    <property type="entry name" value="alpha/beta hydrolase"/>
    <property type="match status" value="1"/>
</dbReference>